<dbReference type="SUPFAM" id="SSF56801">
    <property type="entry name" value="Acetyl-CoA synthetase-like"/>
    <property type="match status" value="3"/>
</dbReference>
<dbReference type="SUPFAM" id="SSF52777">
    <property type="entry name" value="CoA-dependent acyltransferases"/>
    <property type="match status" value="6"/>
</dbReference>
<dbReference type="GO" id="GO:0009239">
    <property type="term" value="P:enterobactin biosynthetic process"/>
    <property type="evidence" value="ECO:0007669"/>
    <property type="project" value="TreeGrafter"/>
</dbReference>
<dbReference type="Pfam" id="PF13193">
    <property type="entry name" value="AMP-binding_C"/>
    <property type="match status" value="2"/>
</dbReference>
<dbReference type="InterPro" id="IPR045851">
    <property type="entry name" value="AMP-bd_C_sf"/>
</dbReference>
<evidence type="ECO:0000256" key="1">
    <source>
        <dbReference type="ARBA" id="ARBA00001957"/>
    </source>
</evidence>
<keyword evidence="7" id="KW-1185">Reference proteome</keyword>
<dbReference type="Gene3D" id="3.40.50.1820">
    <property type="entry name" value="alpha/beta hydrolase"/>
    <property type="match status" value="1"/>
</dbReference>
<dbReference type="CDD" id="cd17646">
    <property type="entry name" value="A_NRPS_AB3403-like"/>
    <property type="match status" value="2"/>
</dbReference>
<evidence type="ECO:0000256" key="4">
    <source>
        <dbReference type="ARBA" id="ARBA00022737"/>
    </source>
</evidence>
<evidence type="ECO:0000259" key="5">
    <source>
        <dbReference type="PROSITE" id="PS50075"/>
    </source>
</evidence>
<reference evidence="6 7" key="1">
    <citation type="submission" date="2019-09" db="EMBL/GenBank/DDBJ databases">
        <authorList>
            <person name="Wang X."/>
        </authorList>
    </citation>
    <scope>NUCLEOTIDE SEQUENCE [LARGE SCALE GENOMIC DNA]</scope>
    <source>
        <strain evidence="6 7">CICC 11023</strain>
    </source>
</reference>
<dbReference type="Gene3D" id="3.40.50.150">
    <property type="entry name" value="Vaccinia Virus protein VP39"/>
    <property type="match status" value="1"/>
</dbReference>
<dbReference type="InterPro" id="IPR029063">
    <property type="entry name" value="SAM-dependent_MTases_sf"/>
</dbReference>
<dbReference type="PANTHER" id="PTHR45527:SF1">
    <property type="entry name" value="FATTY ACID SYNTHASE"/>
    <property type="match status" value="1"/>
</dbReference>
<dbReference type="Pfam" id="PF08242">
    <property type="entry name" value="Methyltransf_12"/>
    <property type="match status" value="1"/>
</dbReference>
<dbReference type="EMBL" id="VXLC01000008">
    <property type="protein sequence ID" value="KAA8887068.1"/>
    <property type="molecule type" value="Genomic_DNA"/>
</dbReference>
<dbReference type="InterPro" id="IPR000873">
    <property type="entry name" value="AMP-dep_synth/lig_dom"/>
</dbReference>
<feature type="domain" description="Carrier" evidence="5">
    <location>
        <begin position="2568"/>
        <end position="2643"/>
    </location>
</feature>
<dbReference type="Gene3D" id="3.40.50.980">
    <property type="match status" value="4"/>
</dbReference>
<feature type="domain" description="Carrier" evidence="5">
    <location>
        <begin position="2024"/>
        <end position="2099"/>
    </location>
</feature>
<sequence>MPVMSCCPVSGIPPRLPTSSPSWSRWSCGASSADSRADRYSQEFGASPTAGGRDEWLQSEVCNQDPADLPERTAEEGIGMSDPAERAVIGGSSGVDGGATLVSLFEATAERAPDAVAVTFAGASLSYGEFAGRVNRLARYLISLGVGPDSLVGVAMGRSIDLVVGMYAVVAAGGGFVPLDPEQPVARSRYLLGITDVVCVLTTSRDGFDAGVEVDCVDVSGFSGDPVAAGERLGVLRASNIAYVMFTSGSTGRPKGVAVSHAAIVNRLLWMQAEYRLRAGDAVLQKTPVTFDVSVWELFWPLQAGARLVLAEPGGHRDARYLTDLIVGEGITVAHFVPSMLAMFVAEPTIGECRVLRDVFASGEVLPGTVAQALISATGARLHNLYGPTEAAVDVTYHPVRAADSVSVPIGRPVPGTRVYVLDSRLRSVGEGELYLAGVQLARGYVGRADLTAERFVADPFVVGERMYRTGDRVRWAAGGELEYLGRTDFQVKIRGIRVEPGEVEAVLSSHPAVTRAVVTARQGVEQLLGYVTVDPAFDSGDSGEAEMVDHWHRLYDEVYSGLAAESGADFAGWNDSYTGAPIPIEDMRQWRDATVDRIRALSPRCVLEIGVGSGLLLSELARGCEQYWGTDVSEAAIRNVRQRWGDGGRVILEMRAAHDMQGLPRGRFDTVILNSVVQYFPSESYLRRVIGQLLELLAPGGAIFLGDIRNRTLLEEFSTAVQAARHRGADPEFIRSRARTAMQGEEELLLAPEYFAALARVVDEIGAVDIQLKRGNVVNELTCYRYDVVLRKKPTDALSLGDAPEVRFTDRTALRSALFSDYTRPLRITEIPHEGIGRDMRSVARATGELADSPGMLPEELHLLGHEYGYTTAVTWAARKGCMDAVFVRGVAGRPLTDVYLPTGPLHAPSSYASNPGARVLASALRRYLLERLPEYMVPTVVVIDEFPSTPNGKLDIRALPVPEFLSGSAYRAPVTPAERTLAELFAEVLSVDRAGADDDFFELGGHSLLATRLVGRIRAVMGVEVPILTVFDAPTPALLATRLDAGVPARAALTARARPERVPLSFAQERMWFLYRLHGASATYNVPLAVRLSERVDLDALRAAFRDVVSRHESLRSVFDEVEGAAVQRVLDSSDIEVPVAVSEVADVDTAVRSAARYRFDLSVDIPLRVSVFSDADECVLVVVMHHIATDGGSLPVFARDLSVAYAARCAGREPDWRALPVQYADYALWQRELLGDPADSGSLSARQFEYWRMELAGVPERLMLPFDRPPSKVVSSRGAVVEFAVEGGLRMAVERLARSLGATASMVLQSAFAVLLHKVGAGADISIGSPIAGRTDAASADLVGFFANTWVLRVEVSRSLRFADVLDQVRGKALRAYENQDLPFERLIELLNPVRSTAHHPLFQVMFALQNNMFHEFDFLDAATTQVDTGTSRFDMFFALEELGADDDGYVGRVEYSTDLFDQHTVRTLIDRFLRVLETVVSDPAVLVGDVDLLDPSERALLVAAWDESVRDLDGGATLASLFGAQVARTPQAPAVTFEGTTLSYGEFAGRVNRLARYLISLGVGPDSLVGVGMSRSVDLVVGIYAVVVAGGGWVPLDPDQPVGRIDYILGTARPVVVLTSGIDLPTGRARQVRIDELELSAFDAAPLTDADRPRRLCTGNTAYVIFTSGSTGRPKGVAVSHGAIVNRLVWMQSEYGLGHDDVVLQKTPATFDVSVWELFWPLPVGARLVIAKPAGHRDPRYLAQVIIEERVTTVHFVPSMLAAFVAEPMAAECQCLRDVFASGEALPGGTAQRLRELVGARLHNLYGPTEAAVDVTYHEVTAADVVSVPIGRPVFNTRTYVLDAGLGLVPVGVAGELYLAGAQLARGYVGRAELTADRFVADPFVPGERMYRTGDRVKWTVAGELEYLGRTDFQVKLRGMRIEPGEIEAALTASDDVAQAIVVVRTDDHLGEQLVAYLVAAPGVAIDIDAVRADLIEVLPSYMVPATVTVLDALPLTANGKLDMRALPAPRFAARAGYRAPVSLPELVLTELFAEVLGVVRAGADDDFFELGGHSLAVTRLVSRIRVVMGIEVPILTVFDAPTPAQLATRLDANLPTRPALIRRADPVRVSLSFAQQRMWFLAQAHGPSATYNVPLAVRLTGQVNVAALVSAVGDVMDRHQTLRTVFAEAEGVPVPRVLDVVDVPVTVSEVDAADVDGAVRSAARYPFDLSAEIPLRANIFRSADDHVLVLVIHHIAADGGSLGPLIRDLSEAYSARCAGRQPDWPGLPVQYADYAAWQRKLLGDPTDPQSVSSVQYEYWRQELAGLPDRSMLPFDRPRPKASSFRGDVVEFAIDAGLRSAVEGLARSRGATASMVLQTVFAVLLHELGAGEDISIGTPIAGRTDAALADLVGFFVNTWVLRVDLSGQVRFENVLDQVRGKALRAYANQDLPFERLIELLNPVRSTAYHPLFQVMFTLQNNTFHDFDLPGVSASAMSVYTGTSRFDLLFALEELNSGDPGYAGVVEYSTDLFDQGTVCSFAERFVRVLERAVADPAMAIAPVESLDQLPSVAMEQQRPRSGYRQPTTPQEKVLAELFAEVLGAVRVGVDDDFFELGGHSLVVTRLVSRIRVVMGIEVPILTVFDAPTPALLAARLDIGVPLRPVLVGRSGSGAVPLSFAQQRMWFLDRFEGALATYNVPLAVRLTGRVEVAALVSAVGDVVGRHESLRTVFTEVNGVPVQQVLDAVEVPVTVSDIADVDEAIETAVRCPFDLSAEIPLRASVFRGGIDEHVLVLVVHHIAADGGSLGPLARDLSTAYAARCAGQEPDWPMLPVQYADYALWQQELLGDSADPGSLSSLQFEYWSKELSSLPEQLTLPFDRPRPKVASSRGAMIEFAVGTELRSAVERLAQSRGATASMVLQSAFAVLLHKLGAGADIPIGSPIAGRTDEALADLVGFFVNTWVLRVEVSDGVRFADILDQVRGKALHAYENQDLPFERLIELLNPVRSTAYHPLFQVMFSLQNNTSHEFDFPGIDTAPMPAGTGTAKFDLFFALTELSADQGGYTGTVEYSTDLFDRHTVELLTGRFLRLLDAVVADPAMALSDLEILLPVEQRQLLQEWNDTTVAVPNATLPELFAAQAAATPNATAVIRGAVELTYAQLAARVDQLAHWLIAQGVGAEDVVAVCLPRSAEMVIAVLGVLRAGAAYLPVDLEYPESRIQYMMADSRPVTVLDTSAMAAAQRYAEQTPLPVVGPGNAAYIVYTSGSTGAPKGVVGTHAGLTNRLAWYRKVFPWTPNETVCAKTSLSFLDSLFEIAGPLTNGGTVVIADGEQVRNVAELITLIERHQVRRIVLVPSLLSAMLADDRIGRAAGCAVWVSSGEPLPGPVAESFSKVLPDSRLLNFYGSSEVSADSTWAVADGVGAVSVPIGRPVDNTRVFVLDRALRAVPRGVVGELYVAGAGLARGYLGRGGLTAARFIADPFAPEPGGRLYRTGDLVRWNAEGQLVFAGRADDQVKVRGFRIEPGEVESALCGHPSVARAVVVARDGHTGQQLAGYLVPADVEAGVDVSAVREYVSSRLPEYMIPAALVVLDALPLGPTGKVDRKALPAPVFTGGAYRAPRTPREEQLCSVFADVLGVAEVGIDDSFFDLGGHSLLVVRLARRIAESTGATVELRDVFTERTVRNLCKRLDQPRTSDRH</sequence>
<keyword evidence="3" id="KW-0597">Phosphoprotein</keyword>
<dbReference type="InterPro" id="IPR009081">
    <property type="entry name" value="PP-bd_ACP"/>
</dbReference>
<dbReference type="NCBIfam" id="NF003417">
    <property type="entry name" value="PRK04813.1"/>
    <property type="match status" value="4"/>
</dbReference>
<dbReference type="PANTHER" id="PTHR45527">
    <property type="entry name" value="NONRIBOSOMAL PEPTIDE SYNTHETASE"/>
    <property type="match status" value="1"/>
</dbReference>
<evidence type="ECO:0000313" key="7">
    <source>
        <dbReference type="Proteomes" id="UP000323876"/>
    </source>
</evidence>
<proteinExistence type="predicted"/>
<dbReference type="GO" id="GO:0005829">
    <property type="term" value="C:cytosol"/>
    <property type="evidence" value="ECO:0007669"/>
    <property type="project" value="TreeGrafter"/>
</dbReference>
<evidence type="ECO:0000313" key="6">
    <source>
        <dbReference type="EMBL" id="KAA8887068.1"/>
    </source>
</evidence>
<dbReference type="GO" id="GO:0031177">
    <property type="term" value="F:phosphopantetheine binding"/>
    <property type="evidence" value="ECO:0007669"/>
    <property type="project" value="InterPro"/>
</dbReference>
<dbReference type="InterPro" id="IPR036736">
    <property type="entry name" value="ACP-like_sf"/>
</dbReference>
<dbReference type="InterPro" id="IPR020845">
    <property type="entry name" value="AMP-binding_CS"/>
</dbReference>
<dbReference type="PROSITE" id="PS00455">
    <property type="entry name" value="AMP_BINDING"/>
    <property type="match status" value="3"/>
</dbReference>
<dbReference type="InterPro" id="IPR023213">
    <property type="entry name" value="CAT-like_dom_sf"/>
</dbReference>
<dbReference type="GO" id="GO:0009366">
    <property type="term" value="C:enterobactin synthetase complex"/>
    <property type="evidence" value="ECO:0007669"/>
    <property type="project" value="TreeGrafter"/>
</dbReference>
<dbReference type="InterPro" id="IPR013217">
    <property type="entry name" value="Methyltransf_12"/>
</dbReference>
<gene>
    <name evidence="6" type="ORF">F3087_19310</name>
</gene>
<dbReference type="FunFam" id="1.10.1200.10:FF:000016">
    <property type="entry name" value="Non-ribosomal peptide synthase"/>
    <property type="match status" value="3"/>
</dbReference>
<dbReference type="InterPro" id="IPR001242">
    <property type="entry name" value="Condensation_dom"/>
</dbReference>
<dbReference type="Gene3D" id="3.40.50.12780">
    <property type="entry name" value="N-terminal domain of ligase-like"/>
    <property type="match status" value="1"/>
</dbReference>
<dbReference type="SUPFAM" id="SSF53335">
    <property type="entry name" value="S-adenosyl-L-methionine-dependent methyltransferases"/>
    <property type="match status" value="1"/>
</dbReference>
<dbReference type="InterPro" id="IPR020806">
    <property type="entry name" value="PKS_PP-bd"/>
</dbReference>
<dbReference type="NCBIfam" id="TIGR01733">
    <property type="entry name" value="AA-adenyl-dom"/>
    <property type="match status" value="3"/>
</dbReference>
<organism evidence="6 7">
    <name type="scientific">Nocardia colli</name>
    <dbReference type="NCBI Taxonomy" id="2545717"/>
    <lineage>
        <taxon>Bacteria</taxon>
        <taxon>Bacillati</taxon>
        <taxon>Actinomycetota</taxon>
        <taxon>Actinomycetes</taxon>
        <taxon>Mycobacteriales</taxon>
        <taxon>Nocardiaceae</taxon>
        <taxon>Nocardia</taxon>
    </lineage>
</organism>
<name>A0A5N0ECC9_9NOCA</name>
<protein>
    <submittedName>
        <fullName evidence="6">Amino acid adenylation domain-containing protein</fullName>
    </submittedName>
</protein>
<dbReference type="Gene3D" id="3.30.300.30">
    <property type="match status" value="4"/>
</dbReference>
<dbReference type="FunFam" id="3.40.50.12780:FF:000012">
    <property type="entry name" value="Non-ribosomal peptide synthetase"/>
    <property type="match status" value="2"/>
</dbReference>
<dbReference type="Pfam" id="PF00501">
    <property type="entry name" value="AMP-binding"/>
    <property type="match status" value="3"/>
</dbReference>
<dbReference type="SUPFAM" id="SSF47336">
    <property type="entry name" value="ACP-like"/>
    <property type="match status" value="4"/>
</dbReference>
<accession>A0A5N0ECC9</accession>
<dbReference type="InterPro" id="IPR010071">
    <property type="entry name" value="AA_adenyl_dom"/>
</dbReference>
<dbReference type="Gene3D" id="2.30.38.10">
    <property type="entry name" value="Luciferase, Domain 3"/>
    <property type="match status" value="2"/>
</dbReference>
<feature type="domain" description="Carrier" evidence="5">
    <location>
        <begin position="3602"/>
        <end position="3677"/>
    </location>
</feature>
<dbReference type="Pfam" id="PF00668">
    <property type="entry name" value="Condensation"/>
    <property type="match status" value="3"/>
</dbReference>
<dbReference type="Proteomes" id="UP000323876">
    <property type="component" value="Unassembled WGS sequence"/>
</dbReference>
<dbReference type="Gene3D" id="3.30.559.10">
    <property type="entry name" value="Chloramphenicol acetyltransferase-like domain"/>
    <property type="match status" value="3"/>
</dbReference>
<dbReference type="GO" id="GO:0009403">
    <property type="term" value="P:toxin biosynthetic process"/>
    <property type="evidence" value="ECO:0007669"/>
    <property type="project" value="UniProtKB-ARBA"/>
</dbReference>
<dbReference type="Gene3D" id="1.10.1200.10">
    <property type="entry name" value="ACP-like"/>
    <property type="match status" value="3"/>
</dbReference>
<dbReference type="Gene3D" id="3.30.559.30">
    <property type="entry name" value="Nonribosomal peptide synthetase, condensation domain"/>
    <property type="match status" value="3"/>
</dbReference>
<dbReference type="FunFam" id="2.30.38.10:FF:000001">
    <property type="entry name" value="Non-ribosomal peptide synthetase PvdI"/>
    <property type="match status" value="2"/>
</dbReference>
<dbReference type="OrthoDB" id="4510129at2"/>
<dbReference type="CDD" id="cd02440">
    <property type="entry name" value="AdoMet_MTases"/>
    <property type="match status" value="1"/>
</dbReference>
<dbReference type="InterPro" id="IPR025110">
    <property type="entry name" value="AMP-bd_C"/>
</dbReference>
<dbReference type="SMART" id="SM00823">
    <property type="entry name" value="PKS_PP"/>
    <property type="match status" value="4"/>
</dbReference>
<dbReference type="GO" id="GO:0047527">
    <property type="term" value="F:2,3-dihydroxybenzoate-serine ligase activity"/>
    <property type="evidence" value="ECO:0007669"/>
    <property type="project" value="TreeGrafter"/>
</dbReference>
<dbReference type="CDD" id="cd19540">
    <property type="entry name" value="LCL_NRPS-like"/>
    <property type="match status" value="3"/>
</dbReference>
<dbReference type="FunFam" id="3.40.50.980:FF:000002">
    <property type="entry name" value="Enterobactin synthetase component F"/>
    <property type="match status" value="2"/>
</dbReference>
<dbReference type="GO" id="GO:0043041">
    <property type="term" value="P:amino acid activation for nonribosomal peptide biosynthetic process"/>
    <property type="evidence" value="ECO:0007669"/>
    <property type="project" value="TreeGrafter"/>
</dbReference>
<dbReference type="PROSITE" id="PS00012">
    <property type="entry name" value="PHOSPHOPANTETHEINE"/>
    <property type="match status" value="4"/>
</dbReference>
<evidence type="ECO:0000256" key="2">
    <source>
        <dbReference type="ARBA" id="ARBA00022450"/>
    </source>
</evidence>
<dbReference type="PROSITE" id="PS50075">
    <property type="entry name" value="CARRIER"/>
    <property type="match status" value="4"/>
</dbReference>
<dbReference type="InterPro" id="IPR006162">
    <property type="entry name" value="Ppantetheine_attach_site"/>
</dbReference>
<dbReference type="InterPro" id="IPR042099">
    <property type="entry name" value="ANL_N_sf"/>
</dbReference>
<feature type="domain" description="Carrier" evidence="5">
    <location>
        <begin position="974"/>
        <end position="1049"/>
    </location>
</feature>
<comment type="caution">
    <text evidence="6">The sequence shown here is derived from an EMBL/GenBank/DDBJ whole genome shotgun (WGS) entry which is preliminary data.</text>
</comment>
<keyword evidence="4" id="KW-0677">Repeat</keyword>
<dbReference type="FunFam" id="3.30.300.30:FF:000010">
    <property type="entry name" value="Enterobactin synthetase component F"/>
    <property type="match status" value="2"/>
</dbReference>
<dbReference type="CDD" id="cd05930">
    <property type="entry name" value="A_NRPS"/>
    <property type="match status" value="1"/>
</dbReference>
<dbReference type="GO" id="GO:0008610">
    <property type="term" value="P:lipid biosynthetic process"/>
    <property type="evidence" value="ECO:0007669"/>
    <property type="project" value="UniProtKB-ARBA"/>
</dbReference>
<evidence type="ECO:0000256" key="3">
    <source>
        <dbReference type="ARBA" id="ARBA00022553"/>
    </source>
</evidence>
<dbReference type="UniPathway" id="UPA00011"/>
<dbReference type="Pfam" id="PF00550">
    <property type="entry name" value="PP-binding"/>
    <property type="match status" value="4"/>
</dbReference>
<comment type="cofactor">
    <cofactor evidence="1">
        <name>pantetheine 4'-phosphate</name>
        <dbReference type="ChEBI" id="CHEBI:47942"/>
    </cofactor>
</comment>
<dbReference type="GO" id="GO:0072330">
    <property type="term" value="P:monocarboxylic acid biosynthetic process"/>
    <property type="evidence" value="ECO:0007669"/>
    <property type="project" value="UniProtKB-ARBA"/>
</dbReference>
<dbReference type="InterPro" id="IPR029058">
    <property type="entry name" value="AB_hydrolase_fold"/>
</dbReference>
<keyword evidence="2" id="KW-0596">Phosphopantetheine</keyword>